<dbReference type="PANTHER" id="PTHR10102:SF0">
    <property type="entry name" value="DNA-DIRECTED RNA POLYMERASE, MITOCHONDRIAL"/>
    <property type="match status" value="1"/>
</dbReference>
<dbReference type="Pfam" id="PF00940">
    <property type="entry name" value="RNA_pol"/>
    <property type="match status" value="1"/>
</dbReference>
<gene>
    <name evidence="12" type="ORF">F8M41_005083</name>
</gene>
<dbReference type="EC" id="2.7.7.6" evidence="10"/>
<dbReference type="GO" id="GO:0034245">
    <property type="term" value="C:mitochondrial DNA-directed RNA polymerase complex"/>
    <property type="evidence" value="ECO:0007669"/>
    <property type="project" value="TreeGrafter"/>
</dbReference>
<dbReference type="GO" id="GO:0006390">
    <property type="term" value="P:mitochondrial transcription"/>
    <property type="evidence" value="ECO:0007669"/>
    <property type="project" value="TreeGrafter"/>
</dbReference>
<keyword evidence="6" id="KW-0809">Transit peptide</keyword>
<dbReference type="InterPro" id="IPR029262">
    <property type="entry name" value="RPOL_N"/>
</dbReference>
<evidence type="ECO:0000256" key="8">
    <source>
        <dbReference type="ARBA" id="ARBA00023163"/>
    </source>
</evidence>
<comment type="catalytic activity">
    <reaction evidence="9 10">
        <text>RNA(n) + a ribonucleoside 5'-triphosphate = RNA(n+1) + diphosphate</text>
        <dbReference type="Rhea" id="RHEA:21248"/>
        <dbReference type="Rhea" id="RHEA-COMP:14527"/>
        <dbReference type="Rhea" id="RHEA-COMP:17342"/>
        <dbReference type="ChEBI" id="CHEBI:33019"/>
        <dbReference type="ChEBI" id="CHEBI:61557"/>
        <dbReference type="ChEBI" id="CHEBI:140395"/>
        <dbReference type="EC" id="2.7.7.6"/>
    </reaction>
</comment>
<dbReference type="PROSITE" id="PS00489">
    <property type="entry name" value="RNA_POL_PHAGE_2"/>
    <property type="match status" value="1"/>
</dbReference>
<dbReference type="Gene3D" id="1.10.287.260">
    <property type="match status" value="1"/>
</dbReference>
<keyword evidence="4 10" id="KW-0808">Transferase</keyword>
<evidence type="ECO:0000256" key="10">
    <source>
        <dbReference type="RuleBase" id="RU003805"/>
    </source>
</evidence>
<evidence type="ECO:0000256" key="5">
    <source>
        <dbReference type="ARBA" id="ARBA00022695"/>
    </source>
</evidence>
<keyword evidence="8 10" id="KW-0804">Transcription</keyword>
<dbReference type="Gene3D" id="1.25.40.10">
    <property type="entry name" value="Tetratricopeptide repeat domain"/>
    <property type="match status" value="1"/>
</dbReference>
<evidence type="ECO:0000256" key="2">
    <source>
        <dbReference type="ARBA" id="ARBA00009493"/>
    </source>
</evidence>
<evidence type="ECO:0000256" key="7">
    <source>
        <dbReference type="ARBA" id="ARBA00023128"/>
    </source>
</evidence>
<dbReference type="Gene3D" id="1.10.287.280">
    <property type="match status" value="1"/>
</dbReference>
<dbReference type="Gene3D" id="1.10.150.20">
    <property type="entry name" value="5' to 3' exonuclease, C-terminal subdomain"/>
    <property type="match status" value="1"/>
</dbReference>
<proteinExistence type="inferred from homology"/>
<organism evidence="12 13">
    <name type="scientific">Gigaspora margarita</name>
    <dbReference type="NCBI Taxonomy" id="4874"/>
    <lineage>
        <taxon>Eukaryota</taxon>
        <taxon>Fungi</taxon>
        <taxon>Fungi incertae sedis</taxon>
        <taxon>Mucoromycota</taxon>
        <taxon>Glomeromycotina</taxon>
        <taxon>Glomeromycetes</taxon>
        <taxon>Diversisporales</taxon>
        <taxon>Gigasporaceae</taxon>
        <taxon>Gigaspora</taxon>
    </lineage>
</organism>
<evidence type="ECO:0000256" key="4">
    <source>
        <dbReference type="ARBA" id="ARBA00022679"/>
    </source>
</evidence>
<feature type="domain" description="DNA-directed RNA polymerase N-terminal" evidence="11">
    <location>
        <begin position="257"/>
        <end position="574"/>
    </location>
</feature>
<evidence type="ECO:0000313" key="12">
    <source>
        <dbReference type="EMBL" id="KAF0433383.1"/>
    </source>
</evidence>
<dbReference type="InterPro" id="IPR037159">
    <property type="entry name" value="RNA_POL_N_sf"/>
</dbReference>
<evidence type="ECO:0000256" key="6">
    <source>
        <dbReference type="ARBA" id="ARBA00022946"/>
    </source>
</evidence>
<dbReference type="Gene3D" id="1.10.1320.10">
    <property type="entry name" value="DNA-directed RNA polymerase, N-terminal domain"/>
    <property type="match status" value="1"/>
</dbReference>
<dbReference type="EMBL" id="WTPW01001475">
    <property type="protein sequence ID" value="KAF0433383.1"/>
    <property type="molecule type" value="Genomic_DNA"/>
</dbReference>
<dbReference type="AlphaFoldDB" id="A0A8H4A659"/>
<keyword evidence="3 10" id="KW-0240">DNA-directed RNA polymerase</keyword>
<dbReference type="SMART" id="SM01311">
    <property type="entry name" value="RPOL_N"/>
    <property type="match status" value="1"/>
</dbReference>
<dbReference type="InterPro" id="IPR024075">
    <property type="entry name" value="DNA-dir_RNA_pol_helix_hairp_sf"/>
</dbReference>
<evidence type="ECO:0000313" key="13">
    <source>
        <dbReference type="Proteomes" id="UP000439903"/>
    </source>
</evidence>
<evidence type="ECO:0000256" key="1">
    <source>
        <dbReference type="ARBA" id="ARBA00004173"/>
    </source>
</evidence>
<dbReference type="InterPro" id="IPR046950">
    <property type="entry name" value="DNA-dir_Rpol_C_phage-type"/>
</dbReference>
<evidence type="ECO:0000259" key="11">
    <source>
        <dbReference type="SMART" id="SM01311"/>
    </source>
</evidence>
<dbReference type="SUPFAM" id="SSF56672">
    <property type="entry name" value="DNA/RNA polymerases"/>
    <property type="match status" value="1"/>
</dbReference>
<dbReference type="PANTHER" id="PTHR10102">
    <property type="entry name" value="DNA-DIRECTED RNA POLYMERASE, MITOCHONDRIAL"/>
    <property type="match status" value="1"/>
</dbReference>
<dbReference type="PROSITE" id="PS00900">
    <property type="entry name" value="RNA_POL_PHAGE_1"/>
    <property type="match status" value="1"/>
</dbReference>
<comment type="subcellular location">
    <subcellularLocation>
        <location evidence="1">Mitochondrion</location>
    </subcellularLocation>
</comment>
<accession>A0A8H4A659</accession>
<dbReference type="InterPro" id="IPR043502">
    <property type="entry name" value="DNA/RNA_pol_sf"/>
</dbReference>
<dbReference type="InterPro" id="IPR011990">
    <property type="entry name" value="TPR-like_helical_dom_sf"/>
</dbReference>
<keyword evidence="13" id="KW-1185">Reference proteome</keyword>
<dbReference type="InterPro" id="IPR002092">
    <property type="entry name" value="DNA-dir_Rpol_phage-type"/>
</dbReference>
<dbReference type="OrthoDB" id="276422at2759"/>
<comment type="similarity">
    <text evidence="2 10">Belongs to the phage and mitochondrial RNA polymerase family.</text>
</comment>
<comment type="function">
    <text evidence="10">DNA-dependent RNA polymerase catalyzes the transcription of DNA into RNA using the four ribonucleoside triphosphates as substrates.</text>
</comment>
<dbReference type="FunFam" id="1.10.150.20:FF:000041">
    <property type="entry name" value="DNA-directed RNA polymerase"/>
    <property type="match status" value="1"/>
</dbReference>
<dbReference type="GO" id="GO:0001018">
    <property type="term" value="F:mitochondrial promoter sequence-specific DNA binding"/>
    <property type="evidence" value="ECO:0007669"/>
    <property type="project" value="TreeGrafter"/>
</dbReference>
<dbReference type="GO" id="GO:0003899">
    <property type="term" value="F:DNA-directed RNA polymerase activity"/>
    <property type="evidence" value="ECO:0007669"/>
    <property type="project" value="UniProtKB-EC"/>
</dbReference>
<dbReference type="Pfam" id="PF14700">
    <property type="entry name" value="RPOL_N"/>
    <property type="match status" value="1"/>
</dbReference>
<keyword evidence="5 10" id="KW-0548">Nucleotidyltransferase</keyword>
<reference evidence="12 13" key="1">
    <citation type="journal article" date="2019" name="Environ. Microbiol.">
        <title>At the nexus of three kingdoms: the genome of the mycorrhizal fungus Gigaspora margarita provides insights into plant, endobacterial and fungal interactions.</title>
        <authorList>
            <person name="Venice F."/>
            <person name="Ghignone S."/>
            <person name="Salvioli di Fossalunga A."/>
            <person name="Amselem J."/>
            <person name="Novero M."/>
            <person name="Xianan X."/>
            <person name="Sedzielewska Toro K."/>
            <person name="Morin E."/>
            <person name="Lipzen A."/>
            <person name="Grigoriev I.V."/>
            <person name="Henrissat B."/>
            <person name="Martin F.M."/>
            <person name="Bonfante P."/>
        </authorList>
    </citation>
    <scope>NUCLEOTIDE SEQUENCE [LARGE SCALE GENOMIC DNA]</scope>
    <source>
        <strain evidence="12 13">BEG34</strain>
    </source>
</reference>
<dbReference type="FunFam" id="1.10.287.280:FF:000001">
    <property type="entry name" value="DNA-directed RNA polymerase"/>
    <property type="match status" value="1"/>
</dbReference>
<keyword evidence="7" id="KW-0496">Mitochondrion</keyword>
<sequence>MLSLFRRCNYKRIYSFIRIRHYSVLQDTVSPSFQRTLNIDKPLVILPQPTQLKDDGKILPHVFSENLAVLFACLKLGQTDRAKRILEYLENKGPIDMKHLLDINLHNAFLEAFLDAPVPELHVAFSWLDRMRDKCHINPNLATFAILLKGYLRKSKDFQCTTMLQVIAFDMEDKGFRFEQLIESNLLSDDDTQKLLELLNSDKNSSLSKRLLKHLENETTTPLTNDPIPPISTKAFGVKLIKNSLEALKEKGLDQYDRQTKLEENALHGAIERWKHDYEQMRKRGDTFSGIPSLRKAMWAWHEKLVPLIEMELKKSIYKNIEEGGECIDSQTGTFLRLLSADKLSAIAILEMLRQSSDSEVIEGMTTTSAIMAIGKSVESEYNAEQLKKKQNRRLFYKDLNIHELFASGKLFNMEIRRFARKIEKEDIETSWKPDWGSTIRAKVGSFLAASLIKVAQITVSTADATGKIISEEAPAFFHSYEYNRGKKVGVIKLNPQLIKWLSNESIRDHLHPRMLPMLIIPRPWLTFNSGGYLTSPTLAMRIKDCPEQVAYLKKASDNSHLEHVFAGLDVLGSTCWGVNKRVYEVILKIWNSGEGVLDIPPADLNLEIPKKPEDYDSNVKAKIHWIKTCREINNRIRNNHSLRCMVNYKVEIAGAYLDEPMYFPHSLDFRGRAYPIPSHLNHMGDDLCRGLLVFKDAKPLGKTGLRWLKIHLANLYGHDKVSFSERESFADENIAEIMDSADYPLKGKRWWQKSEDPWQCLAACFELTDAIRSPSPEKFMSRIPVHQDGTCNGLQHYAALGGDLEGASQVNLAPSDTPSDIYTAVAKRVKELVKMDAEIGDERALIVLEHINRKVVKQTVMTTVYGVTFIGARLQIEARLKEIESIPQDRLHELSHYIAKHVFGCLEEIFKGARAIQEWLNESAKWIAKSLPPERVLKSAEEIKDENDSLSETKVGDNLNPLRKSIVKIPPSRSSSDQMTAVVWTTPLDLPIVQPYRRPNKRQIKTHLQSINIIDSETPSPVNSIKQRAAFPPNFIHSLDATHMLMTALSCKEKGLTFASVHDSYWSHACDVETMNSIIREQFFQLHSQSIMENLRNEFIERYKGYKVPVKVLRKDLERLKLEKMKLKLGNSNKSKKIPPIVVMDNGYEDSISLDDLLKITQKSAPKDTKLETPKETNASDSSLNEVFISDLNNIKTESFINNMDFNEMPDCYLKEDNDELLEEEEEPKLKKKRQSSMYVYTWVDLTFPELPKRGTFDIESVKNSPYFFN</sequence>
<evidence type="ECO:0000256" key="9">
    <source>
        <dbReference type="ARBA" id="ARBA00048552"/>
    </source>
</evidence>
<dbReference type="Proteomes" id="UP000439903">
    <property type="component" value="Unassembled WGS sequence"/>
</dbReference>
<evidence type="ECO:0000256" key="3">
    <source>
        <dbReference type="ARBA" id="ARBA00022478"/>
    </source>
</evidence>
<name>A0A8H4A659_GIGMA</name>
<comment type="caution">
    <text evidence="12">The sequence shown here is derived from an EMBL/GenBank/DDBJ whole genome shotgun (WGS) entry which is preliminary data.</text>
</comment>
<protein>
    <recommendedName>
        <fullName evidence="10">DNA-directed RNA polymerase</fullName>
        <ecNumber evidence="10">2.7.7.6</ecNumber>
    </recommendedName>
</protein>